<dbReference type="Proteomes" id="UP000832034">
    <property type="component" value="Chromosome"/>
</dbReference>
<keyword evidence="2" id="KW-1185">Reference proteome</keyword>
<evidence type="ECO:0000313" key="1">
    <source>
        <dbReference type="EMBL" id="UOO93375.1"/>
    </source>
</evidence>
<reference evidence="1" key="2">
    <citation type="journal article" date="2022" name="Res Sq">
        <title>Evolution of multicellular longitudinally dividing oral cavity symbionts (Neisseriaceae).</title>
        <authorList>
            <person name="Nyongesa S."/>
            <person name="Weber P."/>
            <person name="Bernet E."/>
            <person name="Pullido F."/>
            <person name="Nieckarz M."/>
            <person name="Delaby M."/>
            <person name="Nieves C."/>
            <person name="Viehboeck T."/>
            <person name="Krause N."/>
            <person name="Rivera-Millot A."/>
            <person name="Nakamura A."/>
            <person name="Vischer N."/>
            <person name="VanNieuwenhze M."/>
            <person name="Brun Y."/>
            <person name="Cava F."/>
            <person name="Bulgheresi S."/>
            <person name="Veyrier F."/>
        </authorList>
    </citation>
    <scope>NUCLEOTIDE SEQUENCE</scope>
    <source>
        <strain evidence="1">SAG 1488-6</strain>
    </source>
</reference>
<name>A0ABY4EEK9_VITST</name>
<evidence type="ECO:0008006" key="3">
    <source>
        <dbReference type="Google" id="ProtNLM"/>
    </source>
</evidence>
<organism evidence="1 2">
    <name type="scientific">Vitreoscilla stercoraria</name>
    <dbReference type="NCBI Taxonomy" id="61"/>
    <lineage>
        <taxon>Bacteria</taxon>
        <taxon>Pseudomonadati</taxon>
        <taxon>Pseudomonadota</taxon>
        <taxon>Betaproteobacteria</taxon>
        <taxon>Neisseriales</taxon>
        <taxon>Neisseriaceae</taxon>
        <taxon>Vitreoscilla</taxon>
    </lineage>
</organism>
<proteinExistence type="predicted"/>
<dbReference type="EMBL" id="CP091512">
    <property type="protein sequence ID" value="UOO93375.1"/>
    <property type="molecule type" value="Genomic_DNA"/>
</dbReference>
<sequence>METVGRQVVPADLKYEFELDSESDSPDLLKIVPLTGPWVVAIERCVLNGQVKGVTDKREAWRVACAAAQIHARDFEASWLAENHISIDAYINENIQRILSMSVSDYAALMMAFEQGLLALDHIVRLRVFDDGFALMPTKGGEVYAPYRFCFDAIVPYGALEVWARHEEPIGDDAA</sequence>
<accession>A0ABY4EEK9</accession>
<protein>
    <recommendedName>
        <fullName evidence="3">DUF2262 domain-containing protein</fullName>
    </recommendedName>
</protein>
<gene>
    <name evidence="1" type="ORF">LVJ81_04930</name>
</gene>
<evidence type="ECO:0000313" key="2">
    <source>
        <dbReference type="Proteomes" id="UP000832034"/>
    </source>
</evidence>
<reference evidence="1" key="1">
    <citation type="submission" date="2021-12" db="EMBL/GenBank/DDBJ databases">
        <authorList>
            <person name="Veyrier F.J."/>
        </authorList>
    </citation>
    <scope>NUCLEOTIDE SEQUENCE</scope>
    <source>
        <strain evidence="1">SAG 1488-6</strain>
    </source>
</reference>
<dbReference type="RefSeq" id="WP_155970573.1">
    <property type="nucleotide sequence ID" value="NZ_CP091512.1"/>
</dbReference>